<reference evidence="4 5" key="1">
    <citation type="submission" date="2020-04" db="EMBL/GenBank/DDBJ databases">
        <title>Molecular characterization of pseudomonads from Agaricus bisporus reveal novel blotch 2 pathogens in Western Europe.</title>
        <authorList>
            <person name="Taparia T."/>
            <person name="Krijger M."/>
            <person name="Haynes E."/>
            <person name="Elpinstone J.G."/>
            <person name="Noble R."/>
            <person name="Van Der Wolf J."/>
        </authorList>
    </citation>
    <scope>NUCLEOTIDE SEQUENCE [LARGE SCALE GENOMIC DNA]</scope>
    <source>
        <strain evidence="3 5">K6002</strain>
        <strain evidence="2 4">K7002</strain>
    </source>
</reference>
<comment type="caution">
    <text evidence="2">The sequence shown here is derived from an EMBL/GenBank/DDBJ whole genome shotgun (WGS) entry which is preliminary data.</text>
</comment>
<evidence type="ECO:0000313" key="3">
    <source>
        <dbReference type="EMBL" id="NWE80807.1"/>
    </source>
</evidence>
<evidence type="ECO:0000313" key="4">
    <source>
        <dbReference type="Proteomes" id="UP000563268"/>
    </source>
</evidence>
<evidence type="ECO:0000313" key="2">
    <source>
        <dbReference type="EMBL" id="NWE09733.1"/>
    </source>
</evidence>
<dbReference type="SUPFAM" id="SSF143120">
    <property type="entry name" value="YefM-like"/>
    <property type="match status" value="1"/>
</dbReference>
<proteinExistence type="inferred from homology"/>
<evidence type="ECO:0000256" key="1">
    <source>
        <dbReference type="ARBA" id="ARBA00009981"/>
    </source>
</evidence>
<accession>A0A7Y8E7Z1</accession>
<dbReference type="InterPro" id="IPR036165">
    <property type="entry name" value="YefM-like_sf"/>
</dbReference>
<protein>
    <recommendedName>
        <fullName evidence="6">Antitoxin</fullName>
    </recommendedName>
</protein>
<gene>
    <name evidence="2" type="ORF">HX788_21740</name>
    <name evidence="3" type="ORF">HX795_01705</name>
</gene>
<name>A0A7Y8E7Z1_9PSED</name>
<comment type="similarity">
    <text evidence="1">Belongs to the phD/YefM antitoxin family.</text>
</comment>
<dbReference type="Proteomes" id="UP000590218">
    <property type="component" value="Unassembled WGS sequence"/>
</dbReference>
<dbReference type="EMBL" id="JACARL010000015">
    <property type="protein sequence ID" value="NWE80807.1"/>
    <property type="molecule type" value="Genomic_DNA"/>
</dbReference>
<dbReference type="EMBL" id="JACARM010000040">
    <property type="protein sequence ID" value="NWE09733.1"/>
    <property type="molecule type" value="Genomic_DNA"/>
</dbReference>
<dbReference type="Gene3D" id="3.40.1620.10">
    <property type="entry name" value="YefM-like domain"/>
    <property type="match status" value="1"/>
</dbReference>
<sequence>MEQVIAGRKPVFIKGESRTAVLVSMEEWKSVQDKLISRDPSDH</sequence>
<dbReference type="AlphaFoldDB" id="A0A7Y8E7Z1"/>
<organism evidence="2 4">
    <name type="scientific">Pseudomonas edaphica</name>
    <dbReference type="NCBI Taxonomy" id="2006980"/>
    <lineage>
        <taxon>Bacteria</taxon>
        <taxon>Pseudomonadati</taxon>
        <taxon>Pseudomonadota</taxon>
        <taxon>Gammaproteobacteria</taxon>
        <taxon>Pseudomonadales</taxon>
        <taxon>Pseudomonadaceae</taxon>
        <taxon>Pseudomonas</taxon>
    </lineage>
</organism>
<evidence type="ECO:0008006" key="6">
    <source>
        <dbReference type="Google" id="ProtNLM"/>
    </source>
</evidence>
<dbReference type="Proteomes" id="UP000563268">
    <property type="component" value="Unassembled WGS sequence"/>
</dbReference>
<evidence type="ECO:0000313" key="5">
    <source>
        <dbReference type="Proteomes" id="UP000590218"/>
    </source>
</evidence>